<evidence type="ECO:0000313" key="4">
    <source>
        <dbReference type="Proteomes" id="UP000216752"/>
    </source>
</evidence>
<keyword evidence="4" id="KW-1185">Reference proteome</keyword>
<dbReference type="EMBL" id="CP155573">
    <property type="protein sequence ID" value="XFO64895.1"/>
    <property type="molecule type" value="Genomic_DNA"/>
</dbReference>
<feature type="signal peptide" evidence="2">
    <location>
        <begin position="1"/>
        <end position="22"/>
    </location>
</feature>
<name>A0ABZ3IGV1_9FIRM</name>
<organism evidence="3 4">
    <name type="scientific">Sporomusa silvacetica DSM 10669</name>
    <dbReference type="NCBI Taxonomy" id="1123289"/>
    <lineage>
        <taxon>Bacteria</taxon>
        <taxon>Bacillati</taxon>
        <taxon>Bacillota</taxon>
        <taxon>Negativicutes</taxon>
        <taxon>Selenomonadales</taxon>
        <taxon>Sporomusaceae</taxon>
        <taxon>Sporomusa</taxon>
    </lineage>
</organism>
<dbReference type="Proteomes" id="UP000216752">
    <property type="component" value="Chromosome"/>
</dbReference>
<feature type="compositionally biased region" description="Basic residues" evidence="1">
    <location>
        <begin position="52"/>
        <end position="61"/>
    </location>
</feature>
<feature type="region of interest" description="Disordered" evidence="1">
    <location>
        <begin position="23"/>
        <end position="78"/>
    </location>
</feature>
<reference evidence="3" key="1">
    <citation type="submission" date="2024-05" db="EMBL/GenBank/DDBJ databases">
        <title>Isolation and characterization of Sporomusa carbonis sp. nov., a carboxydotrophic hydrogenogen in the genus of Sporomusa isolated from a charcoal burning pile.</title>
        <authorList>
            <person name="Boeer T."/>
            <person name="Rosenbaum F."/>
            <person name="Eysell L."/>
            <person name="Mueller V."/>
            <person name="Daniel R."/>
            <person name="Poehlein A."/>
        </authorList>
    </citation>
    <scope>NUCLEOTIDE SEQUENCE [LARGE SCALE GENOMIC DNA]</scope>
    <source>
        <strain evidence="3">DSM 10669</strain>
    </source>
</reference>
<feature type="chain" id="PRO_5046646181" evidence="2">
    <location>
        <begin position="23"/>
        <end position="78"/>
    </location>
</feature>
<protein>
    <submittedName>
        <fullName evidence="3">Uncharacterized protein</fullName>
    </submittedName>
</protein>
<dbReference type="RefSeq" id="WP_094603555.1">
    <property type="nucleotide sequence ID" value="NZ_CP155573.1"/>
</dbReference>
<feature type="compositionally biased region" description="Polar residues" evidence="1">
    <location>
        <begin position="23"/>
        <end position="34"/>
    </location>
</feature>
<proteinExistence type="predicted"/>
<keyword evidence="2" id="KW-0732">Signal</keyword>
<accession>A0ABZ3IGV1</accession>
<evidence type="ECO:0000256" key="2">
    <source>
        <dbReference type="SAM" id="SignalP"/>
    </source>
</evidence>
<evidence type="ECO:0000256" key="1">
    <source>
        <dbReference type="SAM" id="MobiDB-lite"/>
    </source>
</evidence>
<gene>
    <name evidence="3" type="ORF">SPSIL_010040</name>
</gene>
<evidence type="ECO:0000313" key="3">
    <source>
        <dbReference type="EMBL" id="XFO64895.1"/>
    </source>
</evidence>
<sequence length="78" mass="8708">MKKILVLMIAMFVLSLSSMVSAHDNQNPGVTPNYQMIAADDHQSQPDPNDPHHKKPHHKPQPKPQPPQPEPPHDGSHN</sequence>